<evidence type="ECO:0008006" key="6">
    <source>
        <dbReference type="Google" id="ProtNLM"/>
    </source>
</evidence>
<dbReference type="Pfam" id="PF04773">
    <property type="entry name" value="FecR"/>
    <property type="match status" value="1"/>
</dbReference>
<name>A0A2U2PEY3_9SPHI</name>
<dbReference type="PIRSF" id="PIRSF018266">
    <property type="entry name" value="FecR"/>
    <property type="match status" value="1"/>
</dbReference>
<reference evidence="4 5" key="1">
    <citation type="submission" date="2018-04" db="EMBL/GenBank/DDBJ databases">
        <title>Pedobacter chongqingensis sp. nov., isolated from a rottenly hemp rope.</title>
        <authorList>
            <person name="Cai Y."/>
        </authorList>
    </citation>
    <scope>NUCLEOTIDE SEQUENCE [LARGE SCALE GENOMIC DNA]</scope>
    <source>
        <strain evidence="4 5">FJ4-8</strain>
    </source>
</reference>
<evidence type="ECO:0000313" key="5">
    <source>
        <dbReference type="Proteomes" id="UP000245647"/>
    </source>
</evidence>
<proteinExistence type="predicted"/>
<feature type="domain" description="FecR protein" evidence="2">
    <location>
        <begin position="149"/>
        <end position="233"/>
    </location>
</feature>
<dbReference type="OrthoDB" id="645173at2"/>
<dbReference type="PANTHER" id="PTHR30273">
    <property type="entry name" value="PERIPLASMIC SIGNAL SENSOR AND SIGMA FACTOR ACTIVATOR FECR-RELATED"/>
    <property type="match status" value="1"/>
</dbReference>
<dbReference type="Pfam" id="PF16344">
    <property type="entry name" value="FecR_C"/>
    <property type="match status" value="1"/>
</dbReference>
<feature type="transmembrane region" description="Helical" evidence="1">
    <location>
        <begin position="99"/>
        <end position="119"/>
    </location>
</feature>
<evidence type="ECO:0000259" key="2">
    <source>
        <dbReference type="Pfam" id="PF04773"/>
    </source>
</evidence>
<sequence length="368" mass="41134">MVNYLTYEVEDFIVDDFFIAWVLDEDPQARHFWEVWLEEHPHKKGVVMQAYTILKGLYIKPEGYLSDAEIEEIHDKVRERITDACDNSGFRFLLMRSRFWLSAAALILVLLTAGIIVYLKRDTAGSVMTAGNQKPVTLVRENKGQKPVLVYLPDRSSVVLKPGGVLEYPSVFTGKSRDIRLTGDAFFEVTTDSKRPFIVHAGEVAVKVLGTAFSVSSAGRDKNIKVVVNSGKVAVFDNVKLSAEKKQKHRPVMLTANEEAVFNRKDTAIVKQKLAKPLILSPEVARKMFRFHNASFADVIAKLKEVYGVEILFDEETMGSCPISATLSTQPLYEKVKIICEAVNAGFTITDTNITIEGKGCTQSPDHN</sequence>
<dbReference type="GO" id="GO:0016989">
    <property type="term" value="F:sigma factor antagonist activity"/>
    <property type="evidence" value="ECO:0007669"/>
    <property type="project" value="TreeGrafter"/>
</dbReference>
<keyword evidence="1" id="KW-1133">Transmembrane helix</keyword>
<evidence type="ECO:0000259" key="3">
    <source>
        <dbReference type="Pfam" id="PF16344"/>
    </source>
</evidence>
<protein>
    <recommendedName>
        <fullName evidence="6">FecR family protein</fullName>
    </recommendedName>
</protein>
<dbReference type="Gene3D" id="3.55.50.30">
    <property type="match status" value="1"/>
</dbReference>
<evidence type="ECO:0000256" key="1">
    <source>
        <dbReference type="SAM" id="Phobius"/>
    </source>
</evidence>
<organism evidence="4 5">
    <name type="scientific">Pararcticibacter amylolyticus</name>
    <dbReference type="NCBI Taxonomy" id="2173175"/>
    <lineage>
        <taxon>Bacteria</taxon>
        <taxon>Pseudomonadati</taxon>
        <taxon>Bacteroidota</taxon>
        <taxon>Sphingobacteriia</taxon>
        <taxon>Sphingobacteriales</taxon>
        <taxon>Sphingobacteriaceae</taxon>
        <taxon>Pararcticibacter</taxon>
    </lineage>
</organism>
<keyword evidence="1" id="KW-0812">Transmembrane</keyword>
<dbReference type="AlphaFoldDB" id="A0A2U2PEY3"/>
<dbReference type="InterPro" id="IPR032508">
    <property type="entry name" value="FecR_C"/>
</dbReference>
<keyword evidence="1" id="KW-0472">Membrane</keyword>
<dbReference type="Gene3D" id="2.60.120.1440">
    <property type="match status" value="1"/>
</dbReference>
<dbReference type="EMBL" id="QEAS01000011">
    <property type="protein sequence ID" value="PWG79951.1"/>
    <property type="molecule type" value="Genomic_DNA"/>
</dbReference>
<accession>A0A2U2PEY3</accession>
<keyword evidence="5" id="KW-1185">Reference proteome</keyword>
<evidence type="ECO:0000313" key="4">
    <source>
        <dbReference type="EMBL" id="PWG79951.1"/>
    </source>
</evidence>
<dbReference type="RefSeq" id="WP_109416468.1">
    <property type="nucleotide sequence ID" value="NZ_QEAS01000011.1"/>
</dbReference>
<dbReference type="Proteomes" id="UP000245647">
    <property type="component" value="Unassembled WGS sequence"/>
</dbReference>
<dbReference type="PANTHER" id="PTHR30273:SF2">
    <property type="entry name" value="PROTEIN FECR"/>
    <property type="match status" value="1"/>
</dbReference>
<gene>
    <name evidence="4" type="ORF">DDR33_14215</name>
</gene>
<dbReference type="InterPro" id="IPR012373">
    <property type="entry name" value="Ferrdict_sens_TM"/>
</dbReference>
<feature type="domain" description="Protein FecR C-terminal" evidence="3">
    <location>
        <begin position="289"/>
        <end position="356"/>
    </location>
</feature>
<dbReference type="InterPro" id="IPR006860">
    <property type="entry name" value="FecR"/>
</dbReference>
<comment type="caution">
    <text evidence="4">The sequence shown here is derived from an EMBL/GenBank/DDBJ whole genome shotgun (WGS) entry which is preliminary data.</text>
</comment>